<feature type="region of interest" description="Disordered" evidence="1">
    <location>
        <begin position="161"/>
        <end position="218"/>
    </location>
</feature>
<feature type="region of interest" description="Disordered" evidence="1">
    <location>
        <begin position="76"/>
        <end position="127"/>
    </location>
</feature>
<evidence type="ECO:0000313" key="3">
    <source>
        <dbReference type="EMBL" id="GAA5803875.1"/>
    </source>
</evidence>
<dbReference type="SUPFAM" id="SSF46689">
    <property type="entry name" value="Homeodomain-like"/>
    <property type="match status" value="4"/>
</dbReference>
<dbReference type="Pfam" id="PF01527">
    <property type="entry name" value="HTH_Tnp_1"/>
    <property type="match status" value="2"/>
</dbReference>
<feature type="domain" description="Insertion element IS150 protein InsJ-like helix-turn-helix" evidence="2">
    <location>
        <begin position="48"/>
        <end position="89"/>
    </location>
</feature>
<comment type="caution">
    <text evidence="3">The sequence shown here is derived from an EMBL/GenBank/DDBJ whole genome shotgun (WGS) entry which is preliminary data.</text>
</comment>
<dbReference type="InterPro" id="IPR009057">
    <property type="entry name" value="Homeodomain-like_sf"/>
</dbReference>
<dbReference type="EMBL" id="BAABUJ010000031">
    <property type="protein sequence ID" value="GAA5803875.1"/>
    <property type="molecule type" value="Genomic_DNA"/>
</dbReference>
<feature type="compositionally biased region" description="Polar residues" evidence="1">
    <location>
        <begin position="388"/>
        <end position="397"/>
    </location>
</feature>
<feature type="region of interest" description="Disordered" evidence="1">
    <location>
        <begin position="255"/>
        <end position="321"/>
    </location>
</feature>
<feature type="compositionally biased region" description="Polar residues" evidence="1">
    <location>
        <begin position="204"/>
        <end position="216"/>
    </location>
</feature>
<feature type="compositionally biased region" description="Polar residues" evidence="1">
    <location>
        <begin position="406"/>
        <end position="426"/>
    </location>
</feature>
<organism evidence="3 4">
    <name type="scientific">Helicostylum pulchrum</name>
    <dbReference type="NCBI Taxonomy" id="562976"/>
    <lineage>
        <taxon>Eukaryota</taxon>
        <taxon>Fungi</taxon>
        <taxon>Fungi incertae sedis</taxon>
        <taxon>Mucoromycota</taxon>
        <taxon>Mucoromycotina</taxon>
        <taxon>Mucoromycetes</taxon>
        <taxon>Mucorales</taxon>
        <taxon>Mucorineae</taxon>
        <taxon>Mucoraceae</taxon>
        <taxon>Helicostylum</taxon>
    </lineage>
</organism>
<sequence length="629" mass="70999">MTRLVRDSLKKLLKEEQPVPEQKNEKQPSQERTYKKYTEQDKESLFNLVHKKGMSTRAAALQLGINPRTAQSWIKNEQDAGDQHLYNQSQERATATTTTGYASNNRFSETSEPVPQTDETGTYKKYTPQDREKLFNLIREKGMSTRSAALQLGINPSTAQTWVKKEQDEQDARVYRQTQERASESPSSLSSSGSPQIHAEPSPEQHSPMNSTQTYKKYTPQDKEKLFNLIHEKGMSTRSAALQLGINPNTAQTWVKKEQDAQDARLYQQTEERAAGPSSSHTTGYASESEDDNDEPESPIAPQKNTEQHSPMNTTRTYKQYTPEDKEKLFYLIREKGMNTSVAATQLGINTSTAQSWVKKEKDHAKETGQTSKLLEKQLGREEPVNKSMPSVNTSDAGQLDDRRSATPQVVPNGVEPTTTDTAKQTRTYKKYTPQDKESLFHLVNDKGMSTRDAAIQLGINPSTAQSWVTKDRQNPQPVPVQTRHVEQSPVSTDQHVPEKESYEQSVPDQAAESVKAMRTYRKYTPQEKEKLFNLVKEKGMSTRGAAIQLGINPSTAQSWVKKDRDENLAVLSKEQEDFLTTKISEQGVLTLDEMLESLNIEFKGLDISKTALCHFAMNKYAICFTLKT</sequence>
<gene>
    <name evidence="3" type="ORF">HPULCUR_009360</name>
</gene>
<dbReference type="PANTHER" id="PTHR33215">
    <property type="entry name" value="PROTEIN DISTAL ANTENNA"/>
    <property type="match status" value="1"/>
</dbReference>
<feature type="compositionally biased region" description="Basic and acidic residues" evidence="1">
    <location>
        <begin position="163"/>
        <end position="183"/>
    </location>
</feature>
<feature type="compositionally biased region" description="Low complexity" evidence="1">
    <location>
        <begin position="184"/>
        <end position="194"/>
    </location>
</feature>
<dbReference type="InterPro" id="IPR051839">
    <property type="entry name" value="RD_transcriptional_regulator"/>
</dbReference>
<dbReference type="Pfam" id="PF13518">
    <property type="entry name" value="HTH_28"/>
    <property type="match status" value="1"/>
</dbReference>
<evidence type="ECO:0000259" key="2">
    <source>
        <dbReference type="Pfam" id="PF13518"/>
    </source>
</evidence>
<feature type="compositionally biased region" description="Polar residues" evidence="1">
    <location>
        <begin position="85"/>
        <end position="120"/>
    </location>
</feature>
<reference evidence="3 4" key="1">
    <citation type="submission" date="2024-04" db="EMBL/GenBank/DDBJ databases">
        <title>genome sequences of Mucor flavus KT1a and Helicostylum pulchrum KT1b strains isolation_sourced from the surface of a dry-aged beef.</title>
        <authorList>
            <person name="Toyotome T."/>
            <person name="Hosono M."/>
            <person name="Torimaru M."/>
            <person name="Fukuda K."/>
            <person name="Mikami N."/>
        </authorList>
    </citation>
    <scope>NUCLEOTIDE SEQUENCE [LARGE SCALE GENOMIC DNA]</scope>
    <source>
        <strain evidence="3 4">KT1b</strain>
    </source>
</reference>
<accession>A0ABP9YAT3</accession>
<keyword evidence="4" id="KW-1185">Reference proteome</keyword>
<dbReference type="PANTHER" id="PTHR33215:SF13">
    <property type="entry name" value="PROTEIN DISTAL ANTENNA"/>
    <property type="match status" value="1"/>
</dbReference>
<feature type="compositionally biased region" description="Basic and acidic residues" evidence="1">
    <location>
        <begin position="374"/>
        <end position="385"/>
    </location>
</feature>
<dbReference type="InterPro" id="IPR055247">
    <property type="entry name" value="InsJ-like_HTH"/>
</dbReference>
<dbReference type="Proteomes" id="UP001476247">
    <property type="component" value="Unassembled WGS sequence"/>
</dbReference>
<feature type="compositionally biased region" description="Polar residues" evidence="1">
    <location>
        <begin position="277"/>
        <end position="286"/>
    </location>
</feature>
<feature type="compositionally biased region" description="Acidic residues" evidence="1">
    <location>
        <begin position="288"/>
        <end position="297"/>
    </location>
</feature>
<feature type="region of interest" description="Disordered" evidence="1">
    <location>
        <begin position="1"/>
        <end position="34"/>
    </location>
</feature>
<proteinExistence type="predicted"/>
<dbReference type="InterPro" id="IPR010921">
    <property type="entry name" value="Trp_repressor/repl_initiator"/>
</dbReference>
<name>A0ABP9YAT3_9FUNG</name>
<evidence type="ECO:0000256" key="1">
    <source>
        <dbReference type="SAM" id="MobiDB-lite"/>
    </source>
</evidence>
<feature type="region of interest" description="Disordered" evidence="1">
    <location>
        <begin position="465"/>
        <end position="510"/>
    </location>
</feature>
<dbReference type="InterPro" id="IPR002514">
    <property type="entry name" value="Transposase_8"/>
</dbReference>
<evidence type="ECO:0000313" key="4">
    <source>
        <dbReference type="Proteomes" id="UP001476247"/>
    </source>
</evidence>
<protein>
    <recommendedName>
        <fullName evidence="2">Insertion element IS150 protein InsJ-like helix-turn-helix domain-containing protein</fullName>
    </recommendedName>
</protein>
<feature type="region of interest" description="Disordered" evidence="1">
    <location>
        <begin position="355"/>
        <end position="431"/>
    </location>
</feature>
<feature type="compositionally biased region" description="Polar residues" evidence="1">
    <location>
        <begin position="303"/>
        <end position="320"/>
    </location>
</feature>
<dbReference type="SUPFAM" id="SSF48295">
    <property type="entry name" value="TrpR-like"/>
    <property type="match status" value="1"/>
</dbReference>
<feature type="compositionally biased region" description="Basic and acidic residues" evidence="1">
    <location>
        <begin position="358"/>
        <end position="367"/>
    </location>
</feature>